<organism evidence="1 2">
    <name type="scientific">Mytilus coruscus</name>
    <name type="common">Sea mussel</name>
    <dbReference type="NCBI Taxonomy" id="42192"/>
    <lineage>
        <taxon>Eukaryota</taxon>
        <taxon>Metazoa</taxon>
        <taxon>Spiralia</taxon>
        <taxon>Lophotrochozoa</taxon>
        <taxon>Mollusca</taxon>
        <taxon>Bivalvia</taxon>
        <taxon>Autobranchia</taxon>
        <taxon>Pteriomorphia</taxon>
        <taxon>Mytilida</taxon>
        <taxon>Mytiloidea</taxon>
        <taxon>Mytilidae</taxon>
        <taxon>Mytilinae</taxon>
        <taxon>Mytilus</taxon>
    </lineage>
</organism>
<sequence length="252" mass="28759">MKQLEKDVFLKDEFLQSLIDTNIIKQFSLIYQPNYTFKTFASDVKAVGQVLIVTKQHVVALTRNKGRQAQKTVPNVESKFIEEINLQLHKQLNLTLKCIFGCSVLPDGKIAFTNYHDCVRILNKDGSFDSDVKISDYAYDIEYINKDDTLILTSDRSNITVIDMKDKLVKKRIALDSVAYGIAGTDCWLIYSGREKGIQMISVHNESVQNIVQDEMPDYCYVATFDNNIYHTDNSKNTVTCYDKKVTNNGHS</sequence>
<dbReference type="AlphaFoldDB" id="A0A6J8DWB8"/>
<protein>
    <submittedName>
        <fullName evidence="1">Uncharacterized protein</fullName>
    </submittedName>
</protein>
<evidence type="ECO:0000313" key="1">
    <source>
        <dbReference type="EMBL" id="CAC5411751.1"/>
    </source>
</evidence>
<gene>
    <name evidence="1" type="ORF">MCOR_44802</name>
</gene>
<dbReference type="InterPro" id="IPR011044">
    <property type="entry name" value="Quino_amine_DH_bsu"/>
</dbReference>
<dbReference type="Proteomes" id="UP000507470">
    <property type="component" value="Unassembled WGS sequence"/>
</dbReference>
<keyword evidence="2" id="KW-1185">Reference proteome</keyword>
<accession>A0A6J8DWB8</accession>
<dbReference type="OrthoDB" id="6101175at2759"/>
<dbReference type="EMBL" id="CACVKT020007907">
    <property type="protein sequence ID" value="CAC5411751.1"/>
    <property type="molecule type" value="Genomic_DNA"/>
</dbReference>
<reference evidence="1 2" key="1">
    <citation type="submission" date="2020-06" db="EMBL/GenBank/DDBJ databases">
        <authorList>
            <person name="Li R."/>
            <person name="Bekaert M."/>
        </authorList>
    </citation>
    <scope>NUCLEOTIDE SEQUENCE [LARGE SCALE GENOMIC DNA]</scope>
    <source>
        <strain evidence="2">wild</strain>
    </source>
</reference>
<evidence type="ECO:0000313" key="2">
    <source>
        <dbReference type="Proteomes" id="UP000507470"/>
    </source>
</evidence>
<name>A0A6J8DWB8_MYTCO</name>
<dbReference type="SUPFAM" id="SSF50969">
    <property type="entry name" value="YVTN repeat-like/Quinoprotein amine dehydrogenase"/>
    <property type="match status" value="1"/>
</dbReference>
<proteinExistence type="predicted"/>